<dbReference type="OrthoDB" id="11959at2157"/>
<proteinExistence type="predicted"/>
<dbReference type="Gene3D" id="3.30.470.20">
    <property type="entry name" value="ATP-grasp fold, B domain"/>
    <property type="match status" value="1"/>
</dbReference>
<keyword evidence="1" id="KW-0547">Nucleotide-binding</keyword>
<dbReference type="eggNOG" id="arCOG06897">
    <property type="taxonomic scope" value="Archaea"/>
</dbReference>
<feature type="domain" description="ATP-grasp" evidence="2">
    <location>
        <begin position="137"/>
        <end position="342"/>
    </location>
</feature>
<dbReference type="Proteomes" id="UP000011645">
    <property type="component" value="Unassembled WGS sequence"/>
</dbReference>
<evidence type="ECO:0000313" key="3">
    <source>
        <dbReference type="EMBL" id="ADJ15837.1"/>
    </source>
</evidence>
<dbReference type="STRING" id="795797.HacjB3_12270"/>
<evidence type="ECO:0000259" key="2">
    <source>
        <dbReference type="PROSITE" id="PS50975"/>
    </source>
</evidence>
<dbReference type="SUPFAM" id="SSF56059">
    <property type="entry name" value="Glutathione synthetase ATP-binding domain-like"/>
    <property type="match status" value="1"/>
</dbReference>
<protein>
    <submittedName>
        <fullName evidence="3">ATP-grasp protein-like protein</fullName>
    </submittedName>
</protein>
<dbReference type="GO" id="GO:0046872">
    <property type="term" value="F:metal ion binding"/>
    <property type="evidence" value="ECO:0007669"/>
    <property type="project" value="InterPro"/>
</dbReference>
<gene>
    <name evidence="3" type="ordered locus">HacjB3_12270</name>
    <name evidence="4" type="ORF">C497_07464</name>
</gene>
<sequence>MASGFLDHDALVEALDDHSFERPPVIVCNAHITGLGVARALAANDVPVIAVDRNRDGVAPSSTAVTFAGEVTYPLDDLEGFREDVEAIAAAVEGEPVAFGCMDEWVHAFADAEPDGVCLPFADKEVVGRVLDKESLYGLAEDLGVPYPETYRLAGIGEESPDAADALGDPLEPEAILAELAFPFVIKPARKREFEEAVGTNVIEVGSEDEYAEVIATAREAGIRVMAQEKVPIAQGEDCSLASYVPPSGDPLTFVGNPLVRYPLSFGTSCVVERVERPEIEERALSVLSATNYHGISESEFVYDRERGEYVLLDINTRPWKWIGLPVAAGANLPMAAYADATGTEYDSKEVADARWVYLPDYLELLATDDTFGDVLSEAHWTALVSGAFEDSDDLATGVYSPSDPGPTYDVIRAKFGGIEYYCSC</sequence>
<evidence type="ECO:0000313" key="5">
    <source>
        <dbReference type="Proteomes" id="UP000000390"/>
    </source>
</evidence>
<accession>D8J6B9</accession>
<dbReference type="GeneID" id="9420270"/>
<reference evidence="4 6" key="2">
    <citation type="journal article" date="2014" name="PLoS Genet.">
        <title>Phylogenetically driven sequencing of extremely halophilic archaea reveals strategies for static and dynamic osmo-response.</title>
        <authorList>
            <person name="Becker E.A."/>
            <person name="Seitzer P.M."/>
            <person name="Tritt A."/>
            <person name="Larsen D."/>
            <person name="Krusor M."/>
            <person name="Yao A.I."/>
            <person name="Wu D."/>
            <person name="Madern D."/>
            <person name="Eisen J.A."/>
            <person name="Darling A.E."/>
            <person name="Facciotti M.T."/>
        </authorList>
    </citation>
    <scope>NUCLEOTIDE SEQUENCE [LARGE SCALE GENOMIC DNA]</scope>
    <source>
        <strain evidence="4">B3</strain>
        <strain evidence="6">DSM 18796 / CECT 7217 / JCM 14584 / KCTC 4019 / B3</strain>
    </source>
</reference>
<dbReference type="GO" id="GO:0005524">
    <property type="term" value="F:ATP binding"/>
    <property type="evidence" value="ECO:0007669"/>
    <property type="project" value="UniProtKB-UniRule"/>
</dbReference>
<name>D8J6B9_HALJB</name>
<dbReference type="PROSITE" id="PS50975">
    <property type="entry name" value="ATP_GRASP"/>
    <property type="match status" value="1"/>
</dbReference>
<dbReference type="RefSeq" id="WP_008415684.1">
    <property type="nucleotide sequence ID" value="NC_014297.1"/>
</dbReference>
<dbReference type="InterPro" id="IPR011761">
    <property type="entry name" value="ATP-grasp"/>
</dbReference>
<keyword evidence="6" id="KW-1185">Reference proteome</keyword>
<dbReference type="AlphaFoldDB" id="D8J6B9"/>
<evidence type="ECO:0000313" key="6">
    <source>
        <dbReference type="Proteomes" id="UP000011645"/>
    </source>
</evidence>
<dbReference type="EMBL" id="CP002062">
    <property type="protein sequence ID" value="ADJ15837.1"/>
    <property type="molecule type" value="Genomic_DNA"/>
</dbReference>
<dbReference type="KEGG" id="hje:HacjB3_12270"/>
<dbReference type="HOGENOM" id="CLU_055575_0_0_2"/>
<evidence type="ECO:0000256" key="1">
    <source>
        <dbReference type="PROSITE-ProRule" id="PRU00409"/>
    </source>
</evidence>
<keyword evidence="1" id="KW-0067">ATP-binding</keyword>
<organism evidence="3 5">
    <name type="scientific">Halalkalicoccus jeotgali (strain DSM 18796 / CECT 7217 / JCM 14584 / KCTC 4019 / B3)</name>
    <dbReference type="NCBI Taxonomy" id="795797"/>
    <lineage>
        <taxon>Archaea</taxon>
        <taxon>Methanobacteriati</taxon>
        <taxon>Methanobacteriota</taxon>
        <taxon>Stenosarchaea group</taxon>
        <taxon>Halobacteria</taxon>
        <taxon>Halobacteriales</taxon>
        <taxon>Halococcaceae</taxon>
        <taxon>Halalkalicoccus</taxon>
    </lineage>
</organism>
<dbReference type="EMBL" id="AOHV01000024">
    <property type="protein sequence ID" value="ELY37933.1"/>
    <property type="molecule type" value="Genomic_DNA"/>
</dbReference>
<evidence type="ECO:0000313" key="4">
    <source>
        <dbReference type="EMBL" id="ELY37933.1"/>
    </source>
</evidence>
<dbReference type="Proteomes" id="UP000000390">
    <property type="component" value="Chromosome"/>
</dbReference>
<reference evidence="3 5" key="1">
    <citation type="journal article" date="2010" name="J. Bacteriol.">
        <title>Complete genome sequence of Halalkalicoccus jeotgali B3(T), an extremely halophilic archaeon.</title>
        <authorList>
            <person name="Roh S.W."/>
            <person name="Nam Y.D."/>
            <person name="Nam S.H."/>
            <person name="Choi S.H."/>
            <person name="Park H.S."/>
            <person name="Bae J.W."/>
        </authorList>
    </citation>
    <scope>NUCLEOTIDE SEQUENCE [LARGE SCALE GENOMIC DNA]</scope>
    <source>
        <strain evidence="3">B3</strain>
        <strain evidence="5">DSM 18796 / CECT 7217 / JCM 14584 / KCTC 4019 / B3</strain>
    </source>
</reference>
<dbReference type="PATRIC" id="fig|795797.18.peg.2456"/>